<proteinExistence type="predicted"/>
<feature type="transmembrane region" description="Helical" evidence="1">
    <location>
        <begin position="21"/>
        <end position="45"/>
    </location>
</feature>
<name>A0A5C8VAA1_9FLAO</name>
<comment type="caution">
    <text evidence="2">The sequence shown here is derived from an EMBL/GenBank/DDBJ whole genome shotgun (WGS) entry which is preliminary data.</text>
</comment>
<feature type="transmembrane region" description="Helical" evidence="1">
    <location>
        <begin position="154"/>
        <end position="177"/>
    </location>
</feature>
<sequence length="184" mass="21310">MKFNWVLISALGKNKIVNSSYIYLFIVPVLAKLLSKVNSPLIFLFNGKEHELIIELPFNWTIFYFSALFFTIGSIIYNWRAPSIIKENKSFGSFLIAKKNMDHLFQYAEEIGMDPNRIEGIFIWRVVDAQNENQLSLGFWEVFKEANKSRKVSLGFATICYFFGLLLITWLILQGFLEVQGLTS</sequence>
<evidence type="ECO:0000313" key="2">
    <source>
        <dbReference type="EMBL" id="TXN37718.1"/>
    </source>
</evidence>
<organism evidence="2 3">
    <name type="scientific">Flagellimonas hymeniacidonis</name>
    <dbReference type="NCBI Taxonomy" id="2603628"/>
    <lineage>
        <taxon>Bacteria</taxon>
        <taxon>Pseudomonadati</taxon>
        <taxon>Bacteroidota</taxon>
        <taxon>Flavobacteriia</taxon>
        <taxon>Flavobacteriales</taxon>
        <taxon>Flavobacteriaceae</taxon>
        <taxon>Flagellimonas</taxon>
    </lineage>
</organism>
<keyword evidence="1" id="KW-0812">Transmembrane</keyword>
<protein>
    <submittedName>
        <fullName evidence="2">Uncharacterized protein</fullName>
    </submittedName>
</protein>
<dbReference type="EMBL" id="VRUR01000001">
    <property type="protein sequence ID" value="TXN37718.1"/>
    <property type="molecule type" value="Genomic_DNA"/>
</dbReference>
<evidence type="ECO:0000256" key="1">
    <source>
        <dbReference type="SAM" id="Phobius"/>
    </source>
</evidence>
<gene>
    <name evidence="2" type="ORF">FVB32_05365</name>
</gene>
<evidence type="ECO:0000313" key="3">
    <source>
        <dbReference type="Proteomes" id="UP000321456"/>
    </source>
</evidence>
<dbReference type="AlphaFoldDB" id="A0A5C8VAA1"/>
<keyword evidence="1" id="KW-1133">Transmembrane helix</keyword>
<keyword evidence="1" id="KW-0472">Membrane</keyword>
<dbReference type="RefSeq" id="WP_147741919.1">
    <property type="nucleotide sequence ID" value="NZ_VRUR01000001.1"/>
</dbReference>
<accession>A0A5C8VAA1</accession>
<feature type="transmembrane region" description="Helical" evidence="1">
    <location>
        <begin position="57"/>
        <end position="79"/>
    </location>
</feature>
<keyword evidence="3" id="KW-1185">Reference proteome</keyword>
<reference evidence="2 3" key="1">
    <citation type="submission" date="2019-08" db="EMBL/GenBank/DDBJ databases">
        <title>Professor.</title>
        <authorList>
            <person name="Park J.S."/>
        </authorList>
    </citation>
    <scope>NUCLEOTIDE SEQUENCE [LARGE SCALE GENOMIC DNA]</scope>
    <source>
        <strain evidence="2 3">176CP5-101</strain>
    </source>
</reference>
<dbReference type="Proteomes" id="UP000321456">
    <property type="component" value="Unassembled WGS sequence"/>
</dbReference>